<protein>
    <recommendedName>
        <fullName evidence="2">proton-translocating NAD(P)(+) transhydrogenase</fullName>
        <ecNumber evidence="2">7.1.1.1</ecNumber>
    </recommendedName>
</protein>
<comment type="function">
    <text evidence="1">The transhydrogenation between NADH and NADP is coupled to respiration and ATP hydrolysis and functions as a proton pump across the membrane.</text>
</comment>
<comment type="catalytic activity">
    <reaction evidence="7">
        <text>NAD(+) + NADPH + H(+)(in) = NADH + NADP(+) + H(+)(out)</text>
        <dbReference type="Rhea" id="RHEA:47992"/>
        <dbReference type="ChEBI" id="CHEBI:15378"/>
        <dbReference type="ChEBI" id="CHEBI:57540"/>
        <dbReference type="ChEBI" id="CHEBI:57783"/>
        <dbReference type="ChEBI" id="CHEBI:57945"/>
        <dbReference type="ChEBI" id="CHEBI:58349"/>
        <dbReference type="EC" id="7.1.1.1"/>
    </reaction>
</comment>
<dbReference type="Pfam" id="PF01262">
    <property type="entry name" value="AlaDh_PNT_C"/>
    <property type="match status" value="1"/>
</dbReference>
<keyword evidence="3" id="KW-0547">Nucleotide-binding</keyword>
<dbReference type="GO" id="GO:0008750">
    <property type="term" value="F:proton-translocating NAD(P)+ transhydrogenase activity"/>
    <property type="evidence" value="ECO:0007669"/>
    <property type="project" value="UniProtKB-EC"/>
</dbReference>
<dbReference type="SMART" id="SM01003">
    <property type="entry name" value="AlaDh_PNT_N"/>
    <property type="match status" value="1"/>
</dbReference>
<evidence type="ECO:0000256" key="8">
    <source>
        <dbReference type="SAM" id="MobiDB-lite"/>
    </source>
</evidence>
<evidence type="ECO:0000256" key="5">
    <source>
        <dbReference type="ARBA" id="ARBA00022967"/>
    </source>
</evidence>
<dbReference type="PANTHER" id="PTHR10160:SF19">
    <property type="entry name" value="PROTON-TRANSLOCATING NAD(P)(+) TRANSHYDROGENASE"/>
    <property type="match status" value="1"/>
</dbReference>
<evidence type="ECO:0000256" key="6">
    <source>
        <dbReference type="ARBA" id="ARBA00023027"/>
    </source>
</evidence>
<evidence type="ECO:0000259" key="9">
    <source>
        <dbReference type="SMART" id="SM01002"/>
    </source>
</evidence>
<comment type="caution">
    <text evidence="11">The sequence shown here is derived from an EMBL/GenBank/DDBJ whole genome shotgun (WGS) entry which is preliminary data.</text>
</comment>
<dbReference type="InterPro" id="IPR007886">
    <property type="entry name" value="AlaDH/PNT_N"/>
</dbReference>
<dbReference type="Gene3D" id="3.40.50.720">
    <property type="entry name" value="NAD(P)-binding Rossmann-like Domain"/>
    <property type="match status" value="2"/>
</dbReference>
<evidence type="ECO:0000256" key="1">
    <source>
        <dbReference type="ARBA" id="ARBA00003943"/>
    </source>
</evidence>
<evidence type="ECO:0000313" key="11">
    <source>
        <dbReference type="EMBL" id="MBL7625938.1"/>
    </source>
</evidence>
<dbReference type="SUPFAM" id="SSF51735">
    <property type="entry name" value="NAD(P)-binding Rossmann-fold domains"/>
    <property type="match status" value="1"/>
</dbReference>
<feature type="domain" description="Alanine dehydrogenase/pyridine nucleotide transhydrogenase NAD(H)-binding" evidence="9">
    <location>
        <begin position="152"/>
        <end position="317"/>
    </location>
</feature>
<dbReference type="Pfam" id="PF05222">
    <property type="entry name" value="AlaDh_PNT_N"/>
    <property type="match status" value="1"/>
</dbReference>
<dbReference type="AlphaFoldDB" id="A0A937R548"/>
<gene>
    <name evidence="11" type="ORF">I7412_01835</name>
</gene>
<dbReference type="GO" id="GO:0050661">
    <property type="term" value="F:NADP binding"/>
    <property type="evidence" value="ECO:0007669"/>
    <property type="project" value="TreeGrafter"/>
</dbReference>
<dbReference type="InterPro" id="IPR007698">
    <property type="entry name" value="AlaDH/PNT_NAD(H)-bd"/>
</dbReference>
<organism evidence="11 12">
    <name type="scientific">Frankia nepalensis</name>
    <dbReference type="NCBI Taxonomy" id="1836974"/>
    <lineage>
        <taxon>Bacteria</taxon>
        <taxon>Bacillati</taxon>
        <taxon>Actinomycetota</taxon>
        <taxon>Actinomycetes</taxon>
        <taxon>Frankiales</taxon>
        <taxon>Frankiaceae</taxon>
        <taxon>Frankia</taxon>
    </lineage>
</organism>
<evidence type="ECO:0000256" key="7">
    <source>
        <dbReference type="ARBA" id="ARBA00048202"/>
    </source>
</evidence>
<keyword evidence="12" id="KW-1185">Reference proteome</keyword>
<keyword evidence="5" id="KW-1278">Translocase</keyword>
<dbReference type="SMART" id="SM01002">
    <property type="entry name" value="AlaDh_PNT_C"/>
    <property type="match status" value="1"/>
</dbReference>
<dbReference type="GO" id="GO:0006740">
    <property type="term" value="P:NADPH regeneration"/>
    <property type="evidence" value="ECO:0007669"/>
    <property type="project" value="TreeGrafter"/>
</dbReference>
<keyword evidence="6" id="KW-0520">NAD</keyword>
<dbReference type="EC" id="7.1.1.1" evidence="2"/>
<proteinExistence type="predicted"/>
<sequence length="416" mass="41992">MRIGVARETAPGEQRVALIPQEVDGLRKAGHEVVVESGAGAAAGFADTAYADRGAVVGSTADVLGADVTLFVRAPGSDPAATDELIGRLRPGQVTVGLADPLGAPSAATALAKAGVTSFALELLPRITRAQAMDVLSSQATLAGYKAALIAAGRLNKILPMMTTAAGTLPPARALVIGAGVAGLQAIATCKRIGAVVSAYDVRAAAAEQAESVGATFVDLGLETEGAETAGGYASARDEDFYRRQREALGKVVAAQDIVITTAQVQGMRAPVLVTAEMVRAMAPGSVIVDIAAAQGGNCELSIADEEVDIGGVTVIAPTNLPATVPAHASRLYAKNLTNFLKLLIVDGEVRLDLSDPIIADTLVTHGGEVMAPRVRDLLGLAPLLPAQPDGPAEPAEPTDAAAPGAATDVPTTAGS</sequence>
<dbReference type="GO" id="GO:0005886">
    <property type="term" value="C:plasma membrane"/>
    <property type="evidence" value="ECO:0007669"/>
    <property type="project" value="TreeGrafter"/>
</dbReference>
<accession>A0A937R548</accession>
<reference evidence="11" key="1">
    <citation type="submission" date="2020-12" db="EMBL/GenBank/DDBJ databases">
        <title>Genomic characterization of non-nitrogen-fixing Frankia strains.</title>
        <authorList>
            <person name="Carlos-Shanley C."/>
            <person name="Guerra T."/>
            <person name="Hahn D."/>
        </authorList>
    </citation>
    <scope>NUCLEOTIDE SEQUENCE</scope>
    <source>
        <strain evidence="11">CN6</strain>
    </source>
</reference>
<evidence type="ECO:0000256" key="4">
    <source>
        <dbReference type="ARBA" id="ARBA00022857"/>
    </source>
</evidence>
<keyword evidence="4" id="KW-0521">NADP</keyword>
<feature type="region of interest" description="Disordered" evidence="8">
    <location>
        <begin position="386"/>
        <end position="416"/>
    </location>
</feature>
<evidence type="ECO:0000256" key="2">
    <source>
        <dbReference type="ARBA" id="ARBA00012943"/>
    </source>
</evidence>
<evidence type="ECO:0000313" key="12">
    <source>
        <dbReference type="Proteomes" id="UP000604475"/>
    </source>
</evidence>
<feature type="domain" description="Alanine dehydrogenase/pyridine nucleotide transhydrogenase N-terminal" evidence="10">
    <location>
        <begin position="4"/>
        <end position="143"/>
    </location>
</feature>
<evidence type="ECO:0000256" key="3">
    <source>
        <dbReference type="ARBA" id="ARBA00022741"/>
    </source>
</evidence>
<dbReference type="RefSeq" id="WP_203006675.1">
    <property type="nucleotide sequence ID" value="NZ_JADWYU010000241.1"/>
</dbReference>
<name>A0A937R548_9ACTN</name>
<dbReference type="InterPro" id="IPR036291">
    <property type="entry name" value="NAD(P)-bd_dom_sf"/>
</dbReference>
<dbReference type="Proteomes" id="UP000604475">
    <property type="component" value="Unassembled WGS sequence"/>
</dbReference>
<dbReference type="CDD" id="cd05304">
    <property type="entry name" value="Rubrum_tdh"/>
    <property type="match status" value="1"/>
</dbReference>
<dbReference type="SUPFAM" id="SSF52283">
    <property type="entry name" value="Formate/glycerate dehydrogenase catalytic domain-like"/>
    <property type="match status" value="1"/>
</dbReference>
<dbReference type="EMBL" id="JAEACQ010000122">
    <property type="protein sequence ID" value="MBL7625938.1"/>
    <property type="molecule type" value="Genomic_DNA"/>
</dbReference>
<dbReference type="PANTHER" id="PTHR10160">
    <property type="entry name" value="NAD(P) TRANSHYDROGENASE"/>
    <property type="match status" value="1"/>
</dbReference>
<evidence type="ECO:0000259" key="10">
    <source>
        <dbReference type="SMART" id="SM01003"/>
    </source>
</evidence>